<protein>
    <submittedName>
        <fullName evidence="3">Uncharacterized protein DUF3298</fullName>
    </submittedName>
</protein>
<dbReference type="InterPro" id="IPR021729">
    <property type="entry name" value="DUF3298"/>
</dbReference>
<evidence type="ECO:0000259" key="2">
    <source>
        <dbReference type="Pfam" id="PF11738"/>
    </source>
</evidence>
<feature type="chain" id="PRO_5022071956" evidence="1">
    <location>
        <begin position="23"/>
        <end position="257"/>
    </location>
</feature>
<evidence type="ECO:0000313" key="3">
    <source>
        <dbReference type="EMBL" id="TWH71353.1"/>
    </source>
</evidence>
<keyword evidence="1" id="KW-0732">Signal</keyword>
<dbReference type="Pfam" id="PF11738">
    <property type="entry name" value="DUF3298"/>
    <property type="match status" value="1"/>
</dbReference>
<comment type="caution">
    <text evidence="3">The sequence shown here is derived from an EMBL/GenBank/DDBJ whole genome shotgun (WGS) entry which is preliminary data.</text>
</comment>
<evidence type="ECO:0000256" key="1">
    <source>
        <dbReference type="SAM" id="SignalP"/>
    </source>
</evidence>
<accession>A0A562IKY1</accession>
<dbReference type="PROSITE" id="PS51257">
    <property type="entry name" value="PROKAR_LIPOPROTEIN"/>
    <property type="match status" value="1"/>
</dbReference>
<dbReference type="Gene3D" id="3.90.640.20">
    <property type="entry name" value="Heat-shock cognate protein, ATPase"/>
    <property type="match status" value="1"/>
</dbReference>
<reference evidence="3 4" key="1">
    <citation type="submission" date="2019-07" db="EMBL/GenBank/DDBJ databases">
        <title>Genomic Encyclopedia of Type Strains, Phase I: the one thousand microbial genomes (KMG-I) project.</title>
        <authorList>
            <person name="Kyrpides N."/>
        </authorList>
    </citation>
    <scope>NUCLEOTIDE SEQUENCE [LARGE SCALE GENOMIC DNA]</scope>
    <source>
        <strain evidence="3 4">DSM 375</strain>
    </source>
</reference>
<gene>
    <name evidence="3" type="ORF">LX59_01636</name>
</gene>
<evidence type="ECO:0000313" key="4">
    <source>
        <dbReference type="Proteomes" id="UP000319627"/>
    </source>
</evidence>
<name>A0A562IKY1_9GAMM</name>
<proteinExistence type="predicted"/>
<dbReference type="OrthoDB" id="8610451at2"/>
<dbReference type="RefSeq" id="WP_144571350.1">
    <property type="nucleotide sequence ID" value="NZ_VLKG01000005.1"/>
</dbReference>
<dbReference type="InterPro" id="IPR037126">
    <property type="entry name" value="PdaC/RsiV-like_sf"/>
</dbReference>
<feature type="domain" description="DUF3298" evidence="2">
    <location>
        <begin position="160"/>
        <end position="235"/>
    </location>
</feature>
<sequence>MPRFFSSRAFLLPLLLGLGLTACQSLSPPDKPPVAFRHDLTEVRAKGCQGEHCPMVNLDTLFFPDRPVLNRLIDAHLRAMTLYNLDDPLPASLLSYQEDFLAKAQPGWSTWLQAQIRDWHGQVLVIELSSYLFQGGAHGIPGRAFINYQLEENRALSLQDMLKPGKEGAFWRLVEVQHKEWVRKNHAEDLIGFMQQWPFRATPNIALLRDRILLKYDVGEIAPYSSGHPELSLTYAQLQDVLRDKYLNKPKSALPWF</sequence>
<organism evidence="3 4">
    <name type="scientific">Azomonas agilis</name>
    <dbReference type="NCBI Taxonomy" id="116849"/>
    <lineage>
        <taxon>Bacteria</taxon>
        <taxon>Pseudomonadati</taxon>
        <taxon>Pseudomonadota</taxon>
        <taxon>Gammaproteobacteria</taxon>
        <taxon>Pseudomonadales</taxon>
        <taxon>Pseudomonadaceae</taxon>
        <taxon>Azomonas</taxon>
    </lineage>
</organism>
<dbReference type="Proteomes" id="UP000319627">
    <property type="component" value="Unassembled WGS sequence"/>
</dbReference>
<dbReference type="Gene3D" id="3.30.565.40">
    <property type="entry name" value="Fervidobacterium nodosum Rt17-B1 like"/>
    <property type="match status" value="1"/>
</dbReference>
<dbReference type="AlphaFoldDB" id="A0A562IKY1"/>
<keyword evidence="4" id="KW-1185">Reference proteome</keyword>
<dbReference type="EMBL" id="VLKG01000005">
    <property type="protein sequence ID" value="TWH71353.1"/>
    <property type="molecule type" value="Genomic_DNA"/>
</dbReference>
<feature type="signal peptide" evidence="1">
    <location>
        <begin position="1"/>
        <end position="22"/>
    </location>
</feature>